<dbReference type="EMBL" id="PUFP01000075">
    <property type="protein sequence ID" value="TDG73986.1"/>
    <property type="molecule type" value="Genomic_DNA"/>
</dbReference>
<evidence type="ECO:0000313" key="5">
    <source>
        <dbReference type="EMBL" id="TDG73986.1"/>
    </source>
</evidence>
<dbReference type="RefSeq" id="WP_056938672.1">
    <property type="nucleotide sequence ID" value="NZ_AZDM01000003.1"/>
</dbReference>
<keyword evidence="2" id="KW-0472">Membrane</keyword>
<dbReference type="GeneID" id="72461013"/>
<dbReference type="Proteomes" id="UP000295181">
    <property type="component" value="Unassembled WGS sequence"/>
</dbReference>
<dbReference type="Pfam" id="PF22820">
    <property type="entry name" value="TcaA_3rd_4th"/>
    <property type="match status" value="1"/>
</dbReference>
<dbReference type="Pfam" id="PF13240">
    <property type="entry name" value="Zn_Ribbon_1"/>
    <property type="match status" value="1"/>
</dbReference>
<sequence>MKPNNSTDDGAVLFCPNCGQQVTVNDDFCPNCGYNLRAYRQETQASMPDQPTAVSKPAKAAGRKRKKVRTKQQRRRRREIFLGVLIAILVIGGITYGEYYYSKTSTLRRVVAAVKNNQSDLHRYFYTNDRNLKLTNEALQPLTKYFNQNPDQLLAFKAQSAGLGTFDNQRLSYQKAGRKFLIFPDWKVKVKPVYVTLTVNEKNAQIKENGTKIATSNTPHFSKKIGPLVPGSYQLSSSANLNGHKLANTNTYHLNSSRTIPLTLKTVSFNVTGPAGTHVEINSKDQGKIGSSGVMAFKDFPWTQEMKVQGVYQNGKKSISSQPRVISGSNGDHDVSLVFKGLVSYDDADTLFSNLSEAMTSYSDSGDLDDATDDDGDDMSSFFVGGDSSPYFGQFRHMGKSYYENDDLDGIDVSATVDSIKLSSQNSSDVTYDMKYRFDTGGHYHIQVFRYTANVVKNDDDDNPVEINSISNQYQKISDYDKAY</sequence>
<reference evidence="5 6" key="1">
    <citation type="journal article" date="2019" name="Appl. Microbiol. Biotechnol.">
        <title>Uncovering carbohydrate metabolism through a genotype-phenotype association study of 56 lactic acid bacteria genomes.</title>
        <authorList>
            <person name="Buron-Moles G."/>
            <person name="Chailyan A."/>
            <person name="Dolejs I."/>
            <person name="Forster J."/>
            <person name="Miks M.H."/>
        </authorList>
    </citation>
    <scope>NUCLEOTIDE SEQUENCE [LARGE SCALE GENOMIC DNA]</scope>
    <source>
        <strain evidence="5 6">ATCC 4005</strain>
    </source>
</reference>
<evidence type="ECO:0000256" key="2">
    <source>
        <dbReference type="SAM" id="Phobius"/>
    </source>
</evidence>
<feature type="region of interest" description="Disordered" evidence="1">
    <location>
        <begin position="44"/>
        <end position="74"/>
    </location>
</feature>
<dbReference type="InterPro" id="IPR054530">
    <property type="entry name" value="TcaA_4th"/>
</dbReference>
<dbReference type="PANTHER" id="PTHR40038">
    <property type="entry name" value="MEMBRANE-ASSOCIATED PROTEIN TCAA"/>
    <property type="match status" value="1"/>
</dbReference>
<accession>A0A4R5NHG3</accession>
<feature type="transmembrane region" description="Helical" evidence="2">
    <location>
        <begin position="80"/>
        <end position="101"/>
    </location>
</feature>
<protein>
    <submittedName>
        <fullName evidence="5">Uncharacterized protein</fullName>
    </submittedName>
</protein>
<feature type="domain" description="Zinc-ribbon" evidence="3">
    <location>
        <begin position="14"/>
        <end position="36"/>
    </location>
</feature>
<evidence type="ECO:0000256" key="1">
    <source>
        <dbReference type="SAM" id="MobiDB-lite"/>
    </source>
</evidence>
<dbReference type="AlphaFoldDB" id="A0A4R5NHG3"/>
<comment type="caution">
    <text evidence="5">The sequence shown here is derived from an EMBL/GenBank/DDBJ whole genome shotgun (WGS) entry which is preliminary data.</text>
</comment>
<gene>
    <name evidence="5" type="ORF">C5L32_001339</name>
</gene>
<feature type="compositionally biased region" description="Polar residues" evidence="1">
    <location>
        <begin position="44"/>
        <end position="53"/>
    </location>
</feature>
<feature type="domain" description="TcaA 4th" evidence="4">
    <location>
        <begin position="265"/>
        <end position="336"/>
    </location>
</feature>
<dbReference type="PANTHER" id="PTHR40038:SF1">
    <property type="entry name" value="MEMBRANE-ASSOCIATED PROTEIN TCAA"/>
    <property type="match status" value="1"/>
</dbReference>
<evidence type="ECO:0000259" key="3">
    <source>
        <dbReference type="Pfam" id="PF13240"/>
    </source>
</evidence>
<name>A0A4R5NHG3_LENBU</name>
<evidence type="ECO:0000313" key="6">
    <source>
        <dbReference type="Proteomes" id="UP000295181"/>
    </source>
</evidence>
<proteinExistence type="predicted"/>
<organism evidence="5 6">
    <name type="scientific">Lentilactobacillus buchneri DSM 20057</name>
    <dbReference type="NCBI Taxonomy" id="1423728"/>
    <lineage>
        <taxon>Bacteria</taxon>
        <taxon>Bacillati</taxon>
        <taxon>Bacillota</taxon>
        <taxon>Bacilli</taxon>
        <taxon>Lactobacillales</taxon>
        <taxon>Lactobacillaceae</taxon>
        <taxon>Lentilactobacillus</taxon>
    </lineage>
</organism>
<evidence type="ECO:0000259" key="4">
    <source>
        <dbReference type="Pfam" id="PF22820"/>
    </source>
</evidence>
<keyword evidence="2" id="KW-0812">Transmembrane</keyword>
<keyword evidence="2" id="KW-1133">Transmembrane helix</keyword>
<feature type="compositionally biased region" description="Basic residues" evidence="1">
    <location>
        <begin position="61"/>
        <end position="74"/>
    </location>
</feature>
<dbReference type="InterPro" id="IPR026870">
    <property type="entry name" value="Zinc_ribbon_dom"/>
</dbReference>